<keyword evidence="9" id="KW-1185">Reference proteome</keyword>
<dbReference type="PANTHER" id="PTHR10339:SF27">
    <property type="entry name" value="NAD(P)(+)--ARGININE ADP-RIBOSYLTRANSFERASE"/>
    <property type="match status" value="1"/>
</dbReference>
<protein>
    <recommendedName>
        <fullName evidence="7">NAD(P)(+)--arginine ADP-ribosyltransferase</fullName>
        <ecNumber evidence="7">2.4.2.31</ecNumber>
    </recommendedName>
    <alternativeName>
        <fullName evidence="7">Mono(ADP-ribosyl)transferase</fullName>
    </alternativeName>
</protein>
<dbReference type="Pfam" id="PF01129">
    <property type="entry name" value="ART"/>
    <property type="match status" value="1"/>
</dbReference>
<keyword evidence="2 7" id="KW-0328">Glycosyltransferase</keyword>
<keyword evidence="7" id="KW-0520">NAD</keyword>
<evidence type="ECO:0000256" key="2">
    <source>
        <dbReference type="ARBA" id="ARBA00022676"/>
    </source>
</evidence>
<name>A0A9N7UCE8_PLEPL</name>
<dbReference type="SUPFAM" id="SSF56399">
    <property type="entry name" value="ADP-ribosylation"/>
    <property type="match status" value="1"/>
</dbReference>
<organism evidence="8 9">
    <name type="scientific">Pleuronectes platessa</name>
    <name type="common">European plaice</name>
    <dbReference type="NCBI Taxonomy" id="8262"/>
    <lineage>
        <taxon>Eukaryota</taxon>
        <taxon>Metazoa</taxon>
        <taxon>Chordata</taxon>
        <taxon>Craniata</taxon>
        <taxon>Vertebrata</taxon>
        <taxon>Euteleostomi</taxon>
        <taxon>Actinopterygii</taxon>
        <taxon>Neopterygii</taxon>
        <taxon>Teleostei</taxon>
        <taxon>Neoteleostei</taxon>
        <taxon>Acanthomorphata</taxon>
        <taxon>Carangaria</taxon>
        <taxon>Pleuronectiformes</taxon>
        <taxon>Pleuronectoidei</taxon>
        <taxon>Pleuronectidae</taxon>
        <taxon>Pleuronectes</taxon>
    </lineage>
</organism>
<dbReference type="InterPro" id="IPR000768">
    <property type="entry name" value="ART"/>
</dbReference>
<dbReference type="GO" id="GO:0016779">
    <property type="term" value="F:nucleotidyltransferase activity"/>
    <property type="evidence" value="ECO:0007669"/>
    <property type="project" value="UniProtKB-KW"/>
</dbReference>
<dbReference type="Proteomes" id="UP001153269">
    <property type="component" value="Unassembled WGS sequence"/>
</dbReference>
<gene>
    <name evidence="8" type="ORF">PLEPLA_LOCUS16271</name>
</gene>
<comment type="caution">
    <text evidence="8">The sequence shown here is derived from an EMBL/GenBank/DDBJ whole genome shotgun (WGS) entry which is preliminary data.</text>
</comment>
<evidence type="ECO:0000256" key="4">
    <source>
        <dbReference type="ARBA" id="ARBA00022695"/>
    </source>
</evidence>
<evidence type="ECO:0000256" key="3">
    <source>
        <dbReference type="ARBA" id="ARBA00022679"/>
    </source>
</evidence>
<comment type="similarity">
    <text evidence="1 7">Belongs to the Arg-specific ADP-ribosyltransferase family.</text>
</comment>
<keyword evidence="3 7" id="KW-0808">Transferase</keyword>
<evidence type="ECO:0000313" key="9">
    <source>
        <dbReference type="Proteomes" id="UP001153269"/>
    </source>
</evidence>
<comment type="catalytic activity">
    <reaction evidence="6 7">
        <text>L-arginyl-[protein] + NAD(+) = N(omega)-(ADP-D-ribosyl)-L-arginyl-[protein] + nicotinamide + H(+)</text>
        <dbReference type="Rhea" id="RHEA:19149"/>
        <dbReference type="Rhea" id="RHEA-COMP:10532"/>
        <dbReference type="Rhea" id="RHEA-COMP:15087"/>
        <dbReference type="ChEBI" id="CHEBI:15378"/>
        <dbReference type="ChEBI" id="CHEBI:17154"/>
        <dbReference type="ChEBI" id="CHEBI:29965"/>
        <dbReference type="ChEBI" id="CHEBI:57540"/>
        <dbReference type="ChEBI" id="CHEBI:142554"/>
        <dbReference type="EC" id="2.4.2.31"/>
    </reaction>
</comment>
<keyword evidence="5 7" id="KW-0521">NADP</keyword>
<dbReference type="GO" id="GO:0106274">
    <property type="term" value="F:NAD+-protein-arginine ADP-ribosyltransferase activity"/>
    <property type="evidence" value="ECO:0007669"/>
    <property type="project" value="UniProtKB-EC"/>
</dbReference>
<dbReference type="InterPro" id="IPR050999">
    <property type="entry name" value="ADP-ribosyltransferase_ARG"/>
</dbReference>
<proteinExistence type="inferred from homology"/>
<dbReference type="Gene3D" id="3.90.176.10">
    <property type="entry name" value="Toxin ADP-ribosyltransferase, Chain A, domain 1"/>
    <property type="match status" value="1"/>
</dbReference>
<evidence type="ECO:0000256" key="5">
    <source>
        <dbReference type="ARBA" id="ARBA00022857"/>
    </source>
</evidence>
<accession>A0A9N7UCE8</accession>
<sequence>MPQKRRGKKPPTGLGREQIMALYVYSLAKHNVYLEFNDAVRTNRSVYMTTFKYQALHFFLTVALQTLSARKPEAERCLIGCRRVDSYFSQDVLNKLARFGPLTSSSMGWHPSSDGLMKSRALRL</sequence>
<dbReference type="PRINTS" id="PR00970">
    <property type="entry name" value="RIBTRNSFRASE"/>
</dbReference>
<dbReference type="EC" id="2.4.2.31" evidence="7"/>
<dbReference type="EMBL" id="CADEAL010001038">
    <property type="protein sequence ID" value="CAB1428305.1"/>
    <property type="molecule type" value="Genomic_DNA"/>
</dbReference>
<evidence type="ECO:0000256" key="7">
    <source>
        <dbReference type="RuleBase" id="RU361228"/>
    </source>
</evidence>
<evidence type="ECO:0000256" key="6">
    <source>
        <dbReference type="ARBA" id="ARBA00047597"/>
    </source>
</evidence>
<evidence type="ECO:0000256" key="1">
    <source>
        <dbReference type="ARBA" id="ARBA00009558"/>
    </source>
</evidence>
<keyword evidence="4" id="KW-0548">Nucleotidyltransferase</keyword>
<dbReference type="AlphaFoldDB" id="A0A9N7UCE8"/>
<evidence type="ECO:0000313" key="8">
    <source>
        <dbReference type="EMBL" id="CAB1428305.1"/>
    </source>
</evidence>
<dbReference type="GO" id="GO:0003950">
    <property type="term" value="F:NAD+ poly-ADP-ribosyltransferase activity"/>
    <property type="evidence" value="ECO:0007669"/>
    <property type="project" value="TreeGrafter"/>
</dbReference>
<dbReference type="PANTHER" id="PTHR10339">
    <property type="entry name" value="ADP-RIBOSYLTRANSFERASE"/>
    <property type="match status" value="1"/>
</dbReference>
<reference evidence="8" key="1">
    <citation type="submission" date="2020-03" db="EMBL/GenBank/DDBJ databases">
        <authorList>
            <person name="Weist P."/>
        </authorList>
    </citation>
    <scope>NUCLEOTIDE SEQUENCE</scope>
</reference>